<dbReference type="GO" id="GO:0051131">
    <property type="term" value="P:chaperone-mediated protein complex assembly"/>
    <property type="evidence" value="ECO:0007669"/>
    <property type="project" value="InterPro"/>
</dbReference>
<feature type="region of interest" description="Disordered" evidence="2">
    <location>
        <begin position="210"/>
        <end position="237"/>
    </location>
</feature>
<keyword evidence="4" id="KW-1185">Reference proteome</keyword>
<dbReference type="Pfam" id="PF02613">
    <property type="entry name" value="Nitrate_red_del"/>
    <property type="match status" value="1"/>
</dbReference>
<dbReference type="GO" id="GO:0042128">
    <property type="term" value="P:nitrate assimilation"/>
    <property type="evidence" value="ECO:0007669"/>
    <property type="project" value="UniProtKB-KW"/>
</dbReference>
<dbReference type="Gene3D" id="1.10.3480.10">
    <property type="entry name" value="TorD-like"/>
    <property type="match status" value="1"/>
</dbReference>
<sequence length="237" mass="25760">MTPRTTDHTPDSATERATGHTSGHTSGPEASLPAPAWQIQSLLLAYPDEHLDGRLRLARRVAAALPEPVAAPLHRFLDHAERTGAARLAAEYVEVFDHRRRCCPFLTYYAHGDTRKRGVALLRIKRTYAAAGLRLTDEELPDHLAVVLEFAAGEPEAGRKLLTEHRAGLELLRLALHDTGAPWAHVLDSVSATLPPLGGDEREAVARLAAEGPPEEEVGLAPFAPPQYMPDPVGGRR</sequence>
<dbReference type="GO" id="GO:0016530">
    <property type="term" value="F:metallochaperone activity"/>
    <property type="evidence" value="ECO:0007669"/>
    <property type="project" value="TreeGrafter"/>
</dbReference>
<gene>
    <name evidence="3" type="ORF">SAMN05192584_106276</name>
</gene>
<dbReference type="SUPFAM" id="SSF89155">
    <property type="entry name" value="TorD-like"/>
    <property type="match status" value="1"/>
</dbReference>
<protein>
    <submittedName>
        <fullName evidence="3">Respiratory nitrate reductase chaperone NarJ</fullName>
    </submittedName>
</protein>
<name>A0A1I4A2U3_9ACTN</name>
<dbReference type="PANTHER" id="PTHR43680">
    <property type="entry name" value="NITRATE REDUCTASE MOLYBDENUM COFACTOR ASSEMBLY CHAPERONE"/>
    <property type="match status" value="1"/>
</dbReference>
<feature type="region of interest" description="Disordered" evidence="2">
    <location>
        <begin position="1"/>
        <end position="32"/>
    </location>
</feature>
<organism evidence="3 4">
    <name type="scientific">Streptomyces pini</name>
    <dbReference type="NCBI Taxonomy" id="1520580"/>
    <lineage>
        <taxon>Bacteria</taxon>
        <taxon>Bacillati</taxon>
        <taxon>Actinomycetota</taxon>
        <taxon>Actinomycetes</taxon>
        <taxon>Kitasatosporales</taxon>
        <taxon>Streptomycetaceae</taxon>
        <taxon>Streptomyces</taxon>
    </lineage>
</organism>
<reference evidence="4" key="1">
    <citation type="submission" date="2016-10" db="EMBL/GenBank/DDBJ databases">
        <authorList>
            <person name="Varghese N."/>
            <person name="Submissions S."/>
        </authorList>
    </citation>
    <scope>NUCLEOTIDE SEQUENCE [LARGE SCALE GENOMIC DNA]</scope>
    <source>
        <strain evidence="4">PL19</strain>
    </source>
</reference>
<dbReference type="InterPro" id="IPR036411">
    <property type="entry name" value="TorD-like_sf"/>
</dbReference>
<dbReference type="InterPro" id="IPR020945">
    <property type="entry name" value="DMSO/NO3_reduct_chaperone"/>
</dbReference>
<accession>A0A1I4A2U3</accession>
<dbReference type="PANTHER" id="PTHR43680:SF2">
    <property type="entry name" value="NITRATE REDUCTASE MOLYBDENUM COFACTOR ASSEMBLY CHAPERONE NARJ"/>
    <property type="match status" value="1"/>
</dbReference>
<proteinExistence type="predicted"/>
<evidence type="ECO:0000313" key="3">
    <source>
        <dbReference type="EMBL" id="SFK50658.1"/>
    </source>
</evidence>
<dbReference type="NCBIfam" id="TIGR00684">
    <property type="entry name" value="narJ"/>
    <property type="match status" value="1"/>
</dbReference>
<dbReference type="InterPro" id="IPR003765">
    <property type="entry name" value="NO3_reductase_chaperone_NarJ"/>
</dbReference>
<dbReference type="Proteomes" id="UP000198928">
    <property type="component" value="Unassembled WGS sequence"/>
</dbReference>
<keyword evidence="1" id="KW-0534">Nitrate assimilation</keyword>
<dbReference type="RefSeq" id="WP_093849464.1">
    <property type="nucleotide sequence ID" value="NZ_FOSG01000006.1"/>
</dbReference>
<dbReference type="AlphaFoldDB" id="A0A1I4A2U3"/>
<feature type="compositionally biased region" description="Basic and acidic residues" evidence="2">
    <location>
        <begin position="1"/>
        <end position="18"/>
    </location>
</feature>
<dbReference type="GO" id="GO:0051082">
    <property type="term" value="F:unfolded protein binding"/>
    <property type="evidence" value="ECO:0007669"/>
    <property type="project" value="InterPro"/>
</dbReference>
<dbReference type="EMBL" id="FOSG01000006">
    <property type="protein sequence ID" value="SFK50658.1"/>
    <property type="molecule type" value="Genomic_DNA"/>
</dbReference>
<evidence type="ECO:0000256" key="2">
    <source>
        <dbReference type="SAM" id="MobiDB-lite"/>
    </source>
</evidence>
<evidence type="ECO:0000313" key="4">
    <source>
        <dbReference type="Proteomes" id="UP000198928"/>
    </source>
</evidence>
<dbReference type="OrthoDB" id="4307003at2"/>
<evidence type="ECO:0000256" key="1">
    <source>
        <dbReference type="ARBA" id="ARBA00023063"/>
    </source>
</evidence>